<feature type="domain" description="N-acetyltransferase" evidence="1">
    <location>
        <begin position="2"/>
        <end position="157"/>
    </location>
</feature>
<dbReference type="OrthoDB" id="9768284at2"/>
<dbReference type="PANTHER" id="PTHR37817">
    <property type="entry name" value="N-ACETYLTRANSFERASE EIS"/>
    <property type="match status" value="1"/>
</dbReference>
<dbReference type="InterPro" id="IPR000182">
    <property type="entry name" value="GNAT_dom"/>
</dbReference>
<dbReference type="Pfam" id="PF13530">
    <property type="entry name" value="SCP2_2"/>
    <property type="match status" value="1"/>
</dbReference>
<keyword evidence="3" id="KW-1185">Reference proteome</keyword>
<dbReference type="Pfam" id="PF13527">
    <property type="entry name" value="Acetyltransf_9"/>
    <property type="match status" value="1"/>
</dbReference>
<gene>
    <name evidence="2" type="ORF">N784_07850</name>
</gene>
<protein>
    <recommendedName>
        <fullName evidence="1">N-acetyltransferase domain-containing protein</fullName>
    </recommendedName>
</protein>
<proteinExistence type="predicted"/>
<dbReference type="InterPro" id="IPR051554">
    <property type="entry name" value="Acetyltransferase_Eis"/>
</dbReference>
<evidence type="ECO:0000313" key="3">
    <source>
        <dbReference type="Proteomes" id="UP000030401"/>
    </source>
</evidence>
<dbReference type="InterPro" id="IPR016181">
    <property type="entry name" value="Acyl_CoA_acyltransferase"/>
</dbReference>
<dbReference type="GO" id="GO:0034069">
    <property type="term" value="F:aminoglycoside N-acetyltransferase activity"/>
    <property type="evidence" value="ECO:0007669"/>
    <property type="project" value="TreeGrafter"/>
</dbReference>
<dbReference type="CDD" id="cd04301">
    <property type="entry name" value="NAT_SF"/>
    <property type="match status" value="1"/>
</dbReference>
<accession>A0A0A5GBV3</accession>
<dbReference type="STRING" id="1385512.N784_07850"/>
<organism evidence="2 3">
    <name type="scientific">Pontibacillus litoralis JSM 072002</name>
    <dbReference type="NCBI Taxonomy" id="1385512"/>
    <lineage>
        <taxon>Bacteria</taxon>
        <taxon>Bacillati</taxon>
        <taxon>Bacillota</taxon>
        <taxon>Bacilli</taxon>
        <taxon>Bacillales</taxon>
        <taxon>Bacillaceae</taxon>
        <taxon>Pontibacillus</taxon>
    </lineage>
</organism>
<dbReference type="PROSITE" id="PS51186">
    <property type="entry name" value="GNAT"/>
    <property type="match status" value="1"/>
</dbReference>
<evidence type="ECO:0000259" key="1">
    <source>
        <dbReference type="PROSITE" id="PS51186"/>
    </source>
</evidence>
<dbReference type="Gene3D" id="3.30.1050.10">
    <property type="entry name" value="SCP2 sterol-binding domain"/>
    <property type="match status" value="1"/>
</dbReference>
<dbReference type="EMBL" id="AVPG01000002">
    <property type="protein sequence ID" value="KGX88575.1"/>
    <property type="molecule type" value="Genomic_DNA"/>
</dbReference>
<dbReference type="SUPFAM" id="SSF55718">
    <property type="entry name" value="SCP-like"/>
    <property type="match status" value="1"/>
</dbReference>
<dbReference type="PANTHER" id="PTHR37817:SF1">
    <property type="entry name" value="N-ACETYLTRANSFERASE EIS"/>
    <property type="match status" value="1"/>
</dbReference>
<dbReference type="SUPFAM" id="SSF55729">
    <property type="entry name" value="Acyl-CoA N-acyltransferases (Nat)"/>
    <property type="match status" value="1"/>
</dbReference>
<dbReference type="RefSeq" id="WP_036832246.1">
    <property type="nucleotide sequence ID" value="NZ_AVPG01000002.1"/>
</dbReference>
<sequence length="391" mass="45827">MVRIEQCTEGHLSEETLQLDSYAFQVPLTAERREVTDKQLEIENIYGLFNEDSLAAKLNVIPLHLYLGGDIIPFGGIASVATWPEYRRKGYVAKLLQHALKEMHSNGMVLSLLHPFNIGFYRKFGWELTLEKRMICLSPNHIPSVKPSGYIKQVTYEGNKQELHYLYVQKAKQYGQMINRTEFWWKHRILSDKELRIIVSYNDDRQSDGYMLTKIKEGQLCIEEFIYTTNEAWQRLMMWVKNHDSMVDKVKMLLLPDDPFVFYLNNPHVEEQRQAYFMTRIVDLYEFLRIYPYALTTGEYTIHLHVQDEYAYWNDGKWTIHLQNGKAQVEKGWQAKADVALSGNINTFAALLLNSQSVEHLQQFGYVQVDGDVRIVKQFICNRTPALLDFF</sequence>
<dbReference type="Proteomes" id="UP000030401">
    <property type="component" value="Unassembled WGS sequence"/>
</dbReference>
<dbReference type="eggNOG" id="COG4552">
    <property type="taxonomic scope" value="Bacteria"/>
</dbReference>
<dbReference type="AlphaFoldDB" id="A0A0A5GBV3"/>
<dbReference type="InterPro" id="IPR036527">
    <property type="entry name" value="SCP2_sterol-bd_dom_sf"/>
</dbReference>
<dbReference type="Gene3D" id="3.40.630.30">
    <property type="match status" value="2"/>
</dbReference>
<dbReference type="InterPro" id="IPR025559">
    <property type="entry name" value="Eis_dom"/>
</dbReference>
<reference evidence="2 3" key="1">
    <citation type="submission" date="2013-08" db="EMBL/GenBank/DDBJ databases">
        <authorList>
            <person name="Huang J."/>
            <person name="Wang G."/>
        </authorList>
    </citation>
    <scope>NUCLEOTIDE SEQUENCE [LARGE SCALE GENOMIC DNA]</scope>
    <source>
        <strain evidence="2 3">JSM 072002</strain>
    </source>
</reference>
<comment type="caution">
    <text evidence="2">The sequence shown here is derived from an EMBL/GenBank/DDBJ whole genome shotgun (WGS) entry which is preliminary data.</text>
</comment>
<dbReference type="Pfam" id="PF17668">
    <property type="entry name" value="Acetyltransf_17"/>
    <property type="match status" value="1"/>
</dbReference>
<name>A0A0A5GBV3_9BACI</name>
<dbReference type="InterPro" id="IPR041380">
    <property type="entry name" value="Acetyltransf_17"/>
</dbReference>
<dbReference type="GO" id="GO:0030649">
    <property type="term" value="P:aminoglycoside antibiotic catabolic process"/>
    <property type="evidence" value="ECO:0007669"/>
    <property type="project" value="TreeGrafter"/>
</dbReference>
<evidence type="ECO:0000313" key="2">
    <source>
        <dbReference type="EMBL" id="KGX88575.1"/>
    </source>
</evidence>